<dbReference type="Proteomes" id="UP000484076">
    <property type="component" value="Unassembled WGS sequence"/>
</dbReference>
<keyword evidence="2" id="KW-1185">Reference proteome</keyword>
<accession>A0A8X8KPG7</accession>
<gene>
    <name evidence="1" type="ORF">GEU84_001015</name>
</gene>
<sequence>MPISEDDLALLSMSDDEIAIKNSNFSFDFDEMHKRMFSGDRSYQLIQAHLYCEHIVLQMVREALPFPEEISVDRMGFAQRFQLVMALGLIDKKLAAPIKMINKLRNKVAHDLTFSVSEADAKSLFDCTPSDLIEAVLDMPSRCGNAASFEDLLFVVVVKFDIVRQQHVVQRVLGRKSQIHLRDALNKAYPLIKNA</sequence>
<evidence type="ECO:0000313" key="1">
    <source>
        <dbReference type="EMBL" id="NUB42952.1"/>
    </source>
</evidence>
<reference evidence="1" key="1">
    <citation type="submission" date="2020-05" db="EMBL/GenBank/DDBJ databases">
        <title>Fertoebacter nigrum gen. nov., sp. nov., a new member of the family Rhodobacteraceae.</title>
        <authorList>
            <person name="Szuroczki S."/>
            <person name="Abbaszade G."/>
            <person name="Buni D."/>
            <person name="Schumann P."/>
            <person name="Toth E."/>
        </authorList>
    </citation>
    <scope>NUCLEOTIDE SEQUENCE</scope>
    <source>
        <strain evidence="1">RG-N-1a</strain>
    </source>
</reference>
<dbReference type="InterPro" id="IPR038026">
    <property type="entry name" value="MtlR-like_sf"/>
</dbReference>
<dbReference type="SUPFAM" id="SSF158668">
    <property type="entry name" value="MtlR-like"/>
    <property type="match status" value="1"/>
</dbReference>
<dbReference type="Gene3D" id="1.20.120.330">
    <property type="entry name" value="Nucleotidyltransferases domain 2"/>
    <property type="match status" value="1"/>
</dbReference>
<evidence type="ECO:0000313" key="2">
    <source>
        <dbReference type="Proteomes" id="UP000484076"/>
    </source>
</evidence>
<dbReference type="AlphaFoldDB" id="A0A8X8KPG7"/>
<organism evidence="1 2">
    <name type="scientific">Fertoeibacter niger</name>
    <dbReference type="NCBI Taxonomy" id="2656921"/>
    <lineage>
        <taxon>Bacteria</taxon>
        <taxon>Pseudomonadati</taxon>
        <taxon>Pseudomonadota</taxon>
        <taxon>Alphaproteobacteria</taxon>
        <taxon>Rhodobacterales</taxon>
        <taxon>Paracoccaceae</taxon>
        <taxon>Fertoeibacter</taxon>
    </lineage>
</organism>
<name>A0A8X8KPG7_9RHOB</name>
<protein>
    <submittedName>
        <fullName evidence="1">Uncharacterized protein</fullName>
    </submittedName>
</protein>
<comment type="caution">
    <text evidence="1">The sequence shown here is derived from an EMBL/GenBank/DDBJ whole genome shotgun (WGS) entry which is preliminary data.</text>
</comment>
<proteinExistence type="predicted"/>
<dbReference type="EMBL" id="WHUT02000001">
    <property type="protein sequence ID" value="NUB42952.1"/>
    <property type="molecule type" value="Genomic_DNA"/>
</dbReference>
<dbReference type="RefSeq" id="WP_174539247.1">
    <property type="nucleotide sequence ID" value="NZ_WHUT02000001.1"/>
</dbReference>